<gene>
    <name evidence="1" type="ORF">KD144_08855</name>
</gene>
<reference evidence="1" key="1">
    <citation type="submission" date="2021-04" db="EMBL/GenBank/DDBJ databases">
        <title>Genomic analysis of electroactive and textile dye degrading Bacillus circulans strain: DC10 isolated from constructed wetland-microbial fuel cells treating textile dye wastewaters.</title>
        <authorList>
            <person name="Patel D.U."/>
            <person name="Desai C.R."/>
        </authorList>
    </citation>
    <scope>NUCLEOTIDE SEQUENCE</scope>
    <source>
        <strain evidence="1">DC10</strain>
    </source>
</reference>
<evidence type="ECO:0008006" key="2">
    <source>
        <dbReference type="Google" id="ProtNLM"/>
    </source>
</evidence>
<dbReference type="AlphaFoldDB" id="A0A941GBE4"/>
<evidence type="ECO:0000313" key="1">
    <source>
        <dbReference type="EMBL" id="MBR8669651.1"/>
    </source>
</evidence>
<comment type="caution">
    <text evidence="1">The sequence shown here is derived from an EMBL/GenBank/DDBJ whole genome shotgun (WGS) entry which is preliminary data.</text>
</comment>
<dbReference type="EMBL" id="JAGTPX010000007">
    <property type="protein sequence ID" value="MBR8669651.1"/>
    <property type="molecule type" value="Genomic_DNA"/>
</dbReference>
<dbReference type="Gene3D" id="2.60.120.260">
    <property type="entry name" value="Galactose-binding domain-like"/>
    <property type="match status" value="1"/>
</dbReference>
<organism evidence="1">
    <name type="scientific">Niallia circulans</name>
    <name type="common">Bacillus circulans</name>
    <dbReference type="NCBI Taxonomy" id="1397"/>
    <lineage>
        <taxon>Bacteria</taxon>
        <taxon>Bacillati</taxon>
        <taxon>Bacillota</taxon>
        <taxon>Bacilli</taxon>
        <taxon>Bacillales</taxon>
        <taxon>Bacillaceae</taxon>
        <taxon>Niallia</taxon>
    </lineage>
</organism>
<protein>
    <recommendedName>
        <fullName evidence="2">F5/8 type C domain-containing protein</fullName>
    </recommendedName>
</protein>
<sequence>MLKLGIRDKFGNIKKGINDYEEEKHSLESMGENFCYIASQDFVYEDGDEIEVFVEKKNQFLMVKLDESMDSTIVFIPDHIWKYKIKMEQTSKEAIPDNRFTNKRHYLYVRNATNEEINRYQNWALNPHDQKDFLGAFPHASANVETRNDATFFACNAINGIHANNSHGSYPYQSWGINQQSDATLTIDFGRPVEVDKVSITIRADFPHDSYWTEVTMLFSDESSETFRLQKTKNPQSFVFKKRTVTYVQLTKLVKANDVSPFPALTELEVYGLNRI</sequence>
<name>A0A941GBE4_NIACI</name>
<dbReference type="InterPro" id="IPR008979">
    <property type="entry name" value="Galactose-bd-like_sf"/>
</dbReference>
<accession>A0A941GBE4</accession>
<proteinExistence type="predicted"/>
<dbReference type="RefSeq" id="WP_212118415.1">
    <property type="nucleotide sequence ID" value="NZ_JAGTPX020000008.1"/>
</dbReference>
<dbReference type="SUPFAM" id="SSF49785">
    <property type="entry name" value="Galactose-binding domain-like"/>
    <property type="match status" value="1"/>
</dbReference>